<dbReference type="InterPro" id="IPR007472">
    <property type="entry name" value="N-end_Aminoacyl_Trfase_C"/>
</dbReference>
<name>A0A3P8A4Z2_9TREM</name>
<gene>
    <name evidence="2" type="ORF">SMTD_LOCUS3694</name>
</gene>
<dbReference type="Proteomes" id="UP000269396">
    <property type="component" value="Unassembled WGS sequence"/>
</dbReference>
<organism evidence="2 3">
    <name type="scientific">Schistosoma mattheei</name>
    <dbReference type="NCBI Taxonomy" id="31246"/>
    <lineage>
        <taxon>Eukaryota</taxon>
        <taxon>Metazoa</taxon>
        <taxon>Spiralia</taxon>
        <taxon>Lophotrochozoa</taxon>
        <taxon>Platyhelminthes</taxon>
        <taxon>Trematoda</taxon>
        <taxon>Digenea</taxon>
        <taxon>Strigeidida</taxon>
        <taxon>Schistosomatoidea</taxon>
        <taxon>Schistosomatidae</taxon>
        <taxon>Schistosoma</taxon>
    </lineage>
</organism>
<dbReference type="InterPro" id="IPR030700">
    <property type="entry name" value="N-end_Aminoacyl_Trfase"/>
</dbReference>
<evidence type="ECO:0000313" key="3">
    <source>
        <dbReference type="Proteomes" id="UP000269396"/>
    </source>
</evidence>
<proteinExistence type="predicted"/>
<keyword evidence="3" id="KW-1185">Reference proteome</keyword>
<feature type="non-terminal residue" evidence="2">
    <location>
        <position position="192"/>
    </location>
</feature>
<dbReference type="Pfam" id="PF04377">
    <property type="entry name" value="ATE_C"/>
    <property type="match status" value="1"/>
</dbReference>
<dbReference type="GO" id="GO:0005737">
    <property type="term" value="C:cytoplasm"/>
    <property type="evidence" value="ECO:0007669"/>
    <property type="project" value="TreeGrafter"/>
</dbReference>
<reference evidence="2 3" key="1">
    <citation type="submission" date="2018-11" db="EMBL/GenBank/DDBJ databases">
        <authorList>
            <consortium name="Pathogen Informatics"/>
        </authorList>
    </citation>
    <scope>NUCLEOTIDE SEQUENCE [LARGE SCALE GENOMIC DNA]</scope>
    <source>
        <strain>Denwood</strain>
        <strain evidence="3">Zambia</strain>
    </source>
</reference>
<dbReference type="EMBL" id="UZAL01007410">
    <property type="protein sequence ID" value="VDO98169.1"/>
    <property type="molecule type" value="Genomic_DNA"/>
</dbReference>
<evidence type="ECO:0000259" key="1">
    <source>
        <dbReference type="Pfam" id="PF04377"/>
    </source>
</evidence>
<dbReference type="GO" id="GO:0004057">
    <property type="term" value="F:arginyl-tRNA--protein transferase activity"/>
    <property type="evidence" value="ECO:0007669"/>
    <property type="project" value="InterPro"/>
</dbReference>
<protein>
    <recommendedName>
        <fullName evidence="1">N-end rule aminoacyl transferase C-terminal domain-containing protein</fullName>
    </recommendedName>
</protein>
<feature type="domain" description="N-end rule aminoacyl transferase C-terminal" evidence="1">
    <location>
        <begin position="41"/>
        <end position="104"/>
    </location>
</feature>
<dbReference type="PANTHER" id="PTHR21367:SF1">
    <property type="entry name" value="ARGINYL-TRNA--PROTEIN TRANSFERASE 1"/>
    <property type="match status" value="1"/>
</dbReference>
<dbReference type="PANTHER" id="PTHR21367">
    <property type="entry name" value="ARGININE-TRNA-PROTEIN TRANSFERASE 1"/>
    <property type="match status" value="1"/>
</dbReference>
<dbReference type="AlphaFoldDB" id="A0A3P8A4Z2"/>
<sequence>MYLLDEGFRSSPVFHLIQWNCLDICIENSDFGVELSFVTSFSIVFFLFPSEIAFVRYLSNTYGLNSIQSDVLYQNFNSYYMGYYIHSCCKMSYKSQYGPAYLACSETYNWIPIKHCIQLLNQLKLNNHYTRFSSLSSIDVNSIPVTMDIDTLDSHIYFYINSKEDFMNHTPVSLYNLRSYLNKQVIPIFREW</sequence>
<evidence type="ECO:0000313" key="2">
    <source>
        <dbReference type="EMBL" id="VDO98169.1"/>
    </source>
</evidence>
<accession>A0A3P8A4Z2</accession>